<keyword evidence="9" id="KW-1185">Reference proteome</keyword>
<reference evidence="8 9" key="1">
    <citation type="submission" date="2022-11" db="EMBL/GenBank/DDBJ databases">
        <title>Haliovirga abyssi gen. nov., sp. nov., a mesophilic fermentative bacterium isolated from the Iheya North hydrothermal field and the proposal of Haliovirgaceae fam. nov.</title>
        <authorList>
            <person name="Miyazaki U."/>
            <person name="Tame A."/>
            <person name="Miyazaki J."/>
            <person name="Takai K."/>
            <person name="Sawayama S."/>
            <person name="Kitajima M."/>
            <person name="Okamoto A."/>
            <person name="Nakagawa S."/>
        </authorList>
    </citation>
    <scope>NUCLEOTIDE SEQUENCE [LARGE SCALE GENOMIC DNA]</scope>
    <source>
        <strain evidence="8 9">IC12</strain>
    </source>
</reference>
<dbReference type="Pfam" id="PF00263">
    <property type="entry name" value="Secretin"/>
    <property type="match status" value="1"/>
</dbReference>
<gene>
    <name evidence="8" type="ORF">HLVA_01540</name>
</gene>
<dbReference type="GO" id="GO:0030246">
    <property type="term" value="F:carbohydrate binding"/>
    <property type="evidence" value="ECO:0007669"/>
    <property type="project" value="InterPro"/>
</dbReference>
<comment type="subcellular location">
    <subcellularLocation>
        <location evidence="5">Cell outer membrane</location>
    </subcellularLocation>
    <subcellularLocation>
        <location evidence="1">Membrane</location>
    </subcellularLocation>
</comment>
<dbReference type="Proteomes" id="UP001321582">
    <property type="component" value="Chromosome"/>
</dbReference>
<dbReference type="InterPro" id="IPR038591">
    <property type="entry name" value="NolW-like_sf"/>
</dbReference>
<evidence type="ECO:0000313" key="9">
    <source>
        <dbReference type="Proteomes" id="UP001321582"/>
    </source>
</evidence>
<dbReference type="InterPro" id="IPR050810">
    <property type="entry name" value="Bact_Secretion_Sys_Channel"/>
</dbReference>
<keyword evidence="2" id="KW-0732">Signal</keyword>
<dbReference type="EMBL" id="AP027059">
    <property type="protein sequence ID" value="BDU49585.1"/>
    <property type="molecule type" value="Genomic_DNA"/>
</dbReference>
<dbReference type="PRINTS" id="PR00811">
    <property type="entry name" value="BCTERIALGSPD"/>
</dbReference>
<evidence type="ECO:0000313" key="8">
    <source>
        <dbReference type="EMBL" id="BDU49585.1"/>
    </source>
</evidence>
<feature type="domain" description="Type II/III secretion system secretin-like" evidence="6">
    <location>
        <begin position="367"/>
        <end position="526"/>
    </location>
</feature>
<dbReference type="KEGG" id="haby:HLVA_01540"/>
<keyword evidence="5" id="KW-0813">Transport</keyword>
<evidence type="ECO:0000256" key="4">
    <source>
        <dbReference type="RuleBase" id="RU004003"/>
    </source>
</evidence>
<feature type="domain" description="NolW-like" evidence="7">
    <location>
        <begin position="231"/>
        <end position="291"/>
    </location>
</feature>
<evidence type="ECO:0000256" key="2">
    <source>
        <dbReference type="ARBA" id="ARBA00022729"/>
    </source>
</evidence>
<dbReference type="InterPro" id="IPR004846">
    <property type="entry name" value="T2SS/T3SS_dom"/>
</dbReference>
<dbReference type="InterPro" id="IPR013784">
    <property type="entry name" value="Carb-bd-like_fold"/>
</dbReference>
<dbReference type="RefSeq" id="WP_307904535.1">
    <property type="nucleotide sequence ID" value="NZ_AP027059.1"/>
</dbReference>
<name>A0AAU9D8K6_9FUSO</name>
<evidence type="ECO:0000256" key="3">
    <source>
        <dbReference type="ARBA" id="ARBA00023136"/>
    </source>
</evidence>
<protein>
    <submittedName>
        <fullName evidence="8">Uncharacterized protein</fullName>
    </submittedName>
</protein>
<dbReference type="Gene3D" id="3.30.1370.120">
    <property type="match status" value="1"/>
</dbReference>
<dbReference type="PANTHER" id="PTHR30332:SF24">
    <property type="entry name" value="SECRETIN GSPD-RELATED"/>
    <property type="match status" value="1"/>
</dbReference>
<evidence type="ECO:0000256" key="5">
    <source>
        <dbReference type="RuleBase" id="RU004004"/>
    </source>
</evidence>
<dbReference type="Pfam" id="PF03958">
    <property type="entry name" value="Secretin_N"/>
    <property type="match status" value="1"/>
</dbReference>
<proteinExistence type="inferred from homology"/>
<dbReference type="Gene3D" id="2.60.40.1120">
    <property type="entry name" value="Carboxypeptidase-like, regulatory domain"/>
    <property type="match status" value="1"/>
</dbReference>
<evidence type="ECO:0000259" key="6">
    <source>
        <dbReference type="Pfam" id="PF00263"/>
    </source>
</evidence>
<evidence type="ECO:0000256" key="1">
    <source>
        <dbReference type="ARBA" id="ARBA00004370"/>
    </source>
</evidence>
<dbReference type="GO" id="GO:0009306">
    <property type="term" value="P:protein secretion"/>
    <property type="evidence" value="ECO:0007669"/>
    <property type="project" value="InterPro"/>
</dbReference>
<dbReference type="InterPro" id="IPR001775">
    <property type="entry name" value="GspD/PilQ"/>
</dbReference>
<organism evidence="8 9">
    <name type="scientific">Haliovirga abyssi</name>
    <dbReference type="NCBI Taxonomy" id="2996794"/>
    <lineage>
        <taxon>Bacteria</taxon>
        <taxon>Fusobacteriati</taxon>
        <taxon>Fusobacteriota</taxon>
        <taxon>Fusobacteriia</taxon>
        <taxon>Fusobacteriales</taxon>
        <taxon>Haliovirgaceae</taxon>
        <taxon>Haliovirga</taxon>
    </lineage>
</organism>
<dbReference type="AlphaFoldDB" id="A0AAU9D8K6"/>
<dbReference type="PANTHER" id="PTHR30332">
    <property type="entry name" value="PROBABLE GENERAL SECRETION PATHWAY PROTEIN D"/>
    <property type="match status" value="1"/>
</dbReference>
<dbReference type="GO" id="GO:0009279">
    <property type="term" value="C:cell outer membrane"/>
    <property type="evidence" value="ECO:0007669"/>
    <property type="project" value="UniProtKB-SubCell"/>
</dbReference>
<evidence type="ECO:0000259" key="7">
    <source>
        <dbReference type="Pfam" id="PF03958"/>
    </source>
</evidence>
<dbReference type="SUPFAM" id="SSF49452">
    <property type="entry name" value="Starch-binding domain-like"/>
    <property type="match status" value="1"/>
</dbReference>
<dbReference type="GO" id="GO:0015627">
    <property type="term" value="C:type II protein secretion system complex"/>
    <property type="evidence" value="ECO:0007669"/>
    <property type="project" value="TreeGrafter"/>
</dbReference>
<keyword evidence="3" id="KW-0472">Membrane</keyword>
<dbReference type="InterPro" id="IPR005644">
    <property type="entry name" value="NolW-like"/>
</dbReference>
<comment type="similarity">
    <text evidence="4">Belongs to the bacterial secretin family.</text>
</comment>
<accession>A0AAU9D8K6</accession>
<sequence length="526" mass="57007">MKKLAAVLFAFVFLIGNIYGATSESRFEKRLEKIKYPSELDFKGTPLSDALSTISKTSNINMVAASEIADLPIDLYLPKGQTLKRIIETIKNTNGLVSRIVNGTMILSRATNQGVKVASKGKVVGKVTEIDKITGIRGVTLSLGDDINTLVLSDVGGAFIIGDVNPGTYILKASLRGYKPNAEIVEVKPGGITNINIVLAKVESAAQRSGKLTSKQDIGKVVKTNGDIRNTKMINLIYADPKDVKGIVTNIVPLDNIVVDEKNNILILIGTEDNIKTATKLIEKLDIPTKQIRIKAKIWDINQDVVNKVGLNWTAVPIDGEYQLSKNSSDGTFLTGSKFNGTDGMTLSFMYGGINNENALGTTLNMLASTNDAEILAEPEVTTLNGKEANIQIVNEEIVGYKETSDDKGNSDKSPLFKDAGVVLRVKPIIKSDETILIEFYSKVSKFTSDGVHGAAEKKSETTTKIRVKNGETIRIGGLVRQDKGHGVTKTPILGDIPLIGILFQNSTTTNNKRNLYIELTPEIVK</sequence>